<name>A0A7S0GYT1_9EUKA</name>
<dbReference type="Gene3D" id="3.30.70.330">
    <property type="match status" value="2"/>
</dbReference>
<feature type="domain" description="RRM" evidence="3">
    <location>
        <begin position="246"/>
        <end position="321"/>
    </location>
</feature>
<dbReference type="EMBL" id="HBEM01011574">
    <property type="protein sequence ID" value="CAD8445272.1"/>
    <property type="molecule type" value="Transcribed_RNA"/>
</dbReference>
<dbReference type="InterPro" id="IPR035979">
    <property type="entry name" value="RBD_domain_sf"/>
</dbReference>
<feature type="domain" description="RRM" evidence="3">
    <location>
        <begin position="139"/>
        <end position="216"/>
    </location>
</feature>
<dbReference type="GO" id="GO:0003723">
    <property type="term" value="F:RNA binding"/>
    <property type="evidence" value="ECO:0007669"/>
    <property type="project" value="UniProtKB-UniRule"/>
</dbReference>
<dbReference type="InterPro" id="IPR003954">
    <property type="entry name" value="RRM_euk-type"/>
</dbReference>
<evidence type="ECO:0000256" key="2">
    <source>
        <dbReference type="SAM" id="MobiDB-lite"/>
    </source>
</evidence>
<protein>
    <recommendedName>
        <fullName evidence="3">RRM domain-containing protein</fullName>
    </recommendedName>
</protein>
<feature type="compositionally biased region" description="Basic residues" evidence="2">
    <location>
        <begin position="84"/>
        <end position="96"/>
    </location>
</feature>
<feature type="region of interest" description="Disordered" evidence="2">
    <location>
        <begin position="1"/>
        <end position="131"/>
    </location>
</feature>
<feature type="compositionally biased region" description="Gly residues" evidence="2">
    <location>
        <begin position="222"/>
        <end position="234"/>
    </location>
</feature>
<organism evidence="4">
    <name type="scientific">Amorphochlora amoebiformis</name>
    <dbReference type="NCBI Taxonomy" id="1561963"/>
    <lineage>
        <taxon>Eukaryota</taxon>
        <taxon>Sar</taxon>
        <taxon>Rhizaria</taxon>
        <taxon>Cercozoa</taxon>
        <taxon>Chlorarachniophyceae</taxon>
        <taxon>Amorphochlora</taxon>
    </lineage>
</organism>
<dbReference type="Pfam" id="PF00076">
    <property type="entry name" value="RRM_1"/>
    <property type="match status" value="2"/>
</dbReference>
<feature type="compositionally biased region" description="Basic and acidic residues" evidence="2">
    <location>
        <begin position="97"/>
        <end position="131"/>
    </location>
</feature>
<feature type="region of interest" description="Disordered" evidence="2">
    <location>
        <begin position="213"/>
        <end position="244"/>
    </location>
</feature>
<dbReference type="PROSITE" id="PS50102">
    <property type="entry name" value="RRM"/>
    <property type="match status" value="2"/>
</dbReference>
<keyword evidence="1" id="KW-0694">RNA-binding</keyword>
<dbReference type="SMART" id="SM00361">
    <property type="entry name" value="RRM_1"/>
    <property type="match status" value="2"/>
</dbReference>
<dbReference type="CDD" id="cd00590">
    <property type="entry name" value="RRM_SF"/>
    <property type="match status" value="1"/>
</dbReference>
<reference evidence="4" key="1">
    <citation type="submission" date="2021-01" db="EMBL/GenBank/DDBJ databases">
        <authorList>
            <person name="Corre E."/>
            <person name="Pelletier E."/>
            <person name="Niang G."/>
            <person name="Scheremetjew M."/>
            <person name="Finn R."/>
            <person name="Kale V."/>
            <person name="Holt S."/>
            <person name="Cochrane G."/>
            <person name="Meng A."/>
            <person name="Brown T."/>
            <person name="Cohen L."/>
        </authorList>
    </citation>
    <scope>NUCLEOTIDE SEQUENCE</scope>
    <source>
        <strain evidence="4">CCMP2058</strain>
    </source>
</reference>
<dbReference type="InterPro" id="IPR012677">
    <property type="entry name" value="Nucleotide-bd_a/b_plait_sf"/>
</dbReference>
<feature type="compositionally biased region" description="Basic and acidic residues" evidence="2">
    <location>
        <begin position="1"/>
        <end position="57"/>
    </location>
</feature>
<evidence type="ECO:0000256" key="1">
    <source>
        <dbReference type="PROSITE-ProRule" id="PRU00176"/>
    </source>
</evidence>
<gene>
    <name evidence="4" type="ORF">LAMO00422_LOCUS8080</name>
</gene>
<sequence>MAEDEKVKTTETKDTKEESREEDREDSRKDESRKDDREGDRKDDKDEDRDSKRRDRDDDKEDDRRRRKDKDDSRSPSRDSRSASRSRGRGRRGSGSRGRDRSRNRDRSRDRDRRDRGRDRGGSDDEERAREFGDDCYGRKLYVGNLDFRTDDRDLRDKFTRYGKVTDIFVPRDGRGDSRGFAFITFEDKRDAEDAVDGMHDSRLDGRRITCNIARPRPPLRDGGGYRGGGGGGRGRSRSRSREPSVKIYVGNLPMDVRESELDDIYSKFGRIVRIDLKTPNRPPAYAFIEFEDSRDAEDAVQETNGTKMGREYLRVEFSRSGGRRH</sequence>
<feature type="compositionally biased region" description="Basic and acidic residues" evidence="2">
    <location>
        <begin position="69"/>
        <end position="82"/>
    </location>
</feature>
<evidence type="ECO:0000313" key="4">
    <source>
        <dbReference type="EMBL" id="CAD8445272.1"/>
    </source>
</evidence>
<dbReference type="PANTHER" id="PTHR48038:SF1">
    <property type="entry name" value="RIBONUCLEOPROTEIN RB97D"/>
    <property type="match status" value="1"/>
</dbReference>
<dbReference type="InterPro" id="IPR000504">
    <property type="entry name" value="RRM_dom"/>
</dbReference>
<accession>A0A7S0GYT1</accession>
<evidence type="ECO:0000259" key="3">
    <source>
        <dbReference type="PROSITE" id="PS50102"/>
    </source>
</evidence>
<dbReference type="AlphaFoldDB" id="A0A7S0GYT1"/>
<dbReference type="PANTHER" id="PTHR48038">
    <property type="entry name" value="RIBONUCLEOPROTEIN RB97D"/>
    <property type="match status" value="1"/>
</dbReference>
<proteinExistence type="predicted"/>
<dbReference type="SUPFAM" id="SSF54928">
    <property type="entry name" value="RNA-binding domain, RBD"/>
    <property type="match status" value="2"/>
</dbReference>
<dbReference type="SMART" id="SM00360">
    <property type="entry name" value="RRM"/>
    <property type="match status" value="2"/>
</dbReference>